<evidence type="ECO:0000313" key="2">
    <source>
        <dbReference type="Proteomes" id="UP001459277"/>
    </source>
</evidence>
<evidence type="ECO:0008006" key="3">
    <source>
        <dbReference type="Google" id="ProtNLM"/>
    </source>
</evidence>
<protein>
    <recommendedName>
        <fullName evidence="3">RNase H type-1 domain-containing protein</fullName>
    </recommendedName>
</protein>
<organism evidence="1 2">
    <name type="scientific">Lithocarpus litseifolius</name>
    <dbReference type="NCBI Taxonomy" id="425828"/>
    <lineage>
        <taxon>Eukaryota</taxon>
        <taxon>Viridiplantae</taxon>
        <taxon>Streptophyta</taxon>
        <taxon>Embryophyta</taxon>
        <taxon>Tracheophyta</taxon>
        <taxon>Spermatophyta</taxon>
        <taxon>Magnoliopsida</taxon>
        <taxon>eudicotyledons</taxon>
        <taxon>Gunneridae</taxon>
        <taxon>Pentapetalae</taxon>
        <taxon>rosids</taxon>
        <taxon>fabids</taxon>
        <taxon>Fagales</taxon>
        <taxon>Fagaceae</taxon>
        <taxon>Lithocarpus</taxon>
    </lineage>
</organism>
<keyword evidence="2" id="KW-1185">Reference proteome</keyword>
<dbReference type="EMBL" id="JAZDWU010000011">
    <property type="protein sequence ID" value="KAK9985357.1"/>
    <property type="molecule type" value="Genomic_DNA"/>
</dbReference>
<reference evidence="1 2" key="1">
    <citation type="submission" date="2024-01" db="EMBL/GenBank/DDBJ databases">
        <title>A telomere-to-telomere, gap-free genome of sweet tea (Lithocarpus litseifolius).</title>
        <authorList>
            <person name="Zhou J."/>
        </authorList>
    </citation>
    <scope>NUCLEOTIDE SEQUENCE [LARGE SCALE GENOMIC DNA]</scope>
    <source>
        <strain evidence="1">Zhou-2022a</strain>
        <tissue evidence="1">Leaf</tissue>
    </source>
</reference>
<evidence type="ECO:0000313" key="1">
    <source>
        <dbReference type="EMBL" id="KAK9985357.1"/>
    </source>
</evidence>
<comment type="caution">
    <text evidence="1">The sequence shown here is derived from an EMBL/GenBank/DDBJ whole genome shotgun (WGS) entry which is preliminary data.</text>
</comment>
<dbReference type="AlphaFoldDB" id="A0AAW2BJQ2"/>
<proteinExistence type="predicted"/>
<dbReference type="Proteomes" id="UP001459277">
    <property type="component" value="Unassembled WGS sequence"/>
</dbReference>
<sequence>MGSGFEGHNGTLKVIPKWSDIQALSGSTPSATTTQKIIEGLTWCLQKLNSWKASHTRRSSNSAAHSSARYAKVCNRLCNMDGDTPPIRDKLLCSLSASACPPNKCVAVAIQ</sequence>
<gene>
    <name evidence="1" type="ORF">SO802_030308</name>
</gene>
<name>A0AAW2BJQ2_9ROSI</name>
<accession>A0AAW2BJQ2</accession>